<feature type="binding site" evidence="4">
    <location>
        <position position="140"/>
    </location>
    <ligand>
        <name>GTP</name>
        <dbReference type="ChEBI" id="CHEBI:37565"/>
    </ligand>
</feature>
<dbReference type="GO" id="GO:0005737">
    <property type="term" value="C:cytoplasm"/>
    <property type="evidence" value="ECO:0007669"/>
    <property type="project" value="UniProtKB-SubCell"/>
</dbReference>
<dbReference type="InterPro" id="IPR008280">
    <property type="entry name" value="Tub_FtsZ_C"/>
</dbReference>
<dbReference type="InterPro" id="IPR045061">
    <property type="entry name" value="FtsZ/CetZ"/>
</dbReference>
<evidence type="ECO:0000256" key="4">
    <source>
        <dbReference type="HAMAP-Rule" id="MF_00909"/>
    </source>
</evidence>
<feature type="binding site" evidence="4">
    <location>
        <position position="188"/>
    </location>
    <ligand>
        <name>GTP</name>
        <dbReference type="ChEBI" id="CHEBI:37565"/>
    </ligand>
</feature>
<feature type="domain" description="Tubulin/FtsZ 2-layer sandwich" evidence="8">
    <location>
        <begin position="208"/>
        <end position="325"/>
    </location>
</feature>
<dbReference type="PANTHER" id="PTHR30314">
    <property type="entry name" value="CELL DIVISION PROTEIN FTSZ-RELATED"/>
    <property type="match status" value="1"/>
</dbReference>
<dbReference type="SUPFAM" id="SSF52490">
    <property type="entry name" value="Tubulin nucleotide-binding domain-like"/>
    <property type="match status" value="1"/>
</dbReference>
<keyword evidence="4" id="KW-0963">Cytoplasm</keyword>
<evidence type="ECO:0000256" key="1">
    <source>
        <dbReference type="ARBA" id="ARBA00009690"/>
    </source>
</evidence>
<evidence type="ECO:0000313" key="9">
    <source>
        <dbReference type="EMBL" id="OGY72845.1"/>
    </source>
</evidence>
<dbReference type="PRINTS" id="PR00423">
    <property type="entry name" value="CELLDVISFTSZ"/>
</dbReference>
<comment type="subunit">
    <text evidence="4">Homodimer. Polymerizes to form a dynamic ring structure in a strictly GTP-dependent manner. Interacts directly with several other division proteins.</text>
</comment>
<dbReference type="GO" id="GO:0051258">
    <property type="term" value="P:protein polymerization"/>
    <property type="evidence" value="ECO:0007669"/>
    <property type="project" value="UniProtKB-UniRule"/>
</dbReference>
<dbReference type="InterPro" id="IPR020805">
    <property type="entry name" value="Cell_div_FtsZ_CS"/>
</dbReference>
<keyword evidence="4 6" id="KW-0132">Cell division</keyword>
<organism evidence="9 10">
    <name type="scientific">Candidatus Jacksonbacteria bacterium RIFCSPLOWO2_02_FULL_44_20</name>
    <dbReference type="NCBI Taxonomy" id="1798460"/>
    <lineage>
        <taxon>Bacteria</taxon>
        <taxon>Candidatus Jacksoniibacteriota</taxon>
    </lineage>
</organism>
<dbReference type="InterPro" id="IPR037103">
    <property type="entry name" value="Tubulin/FtsZ-like_C"/>
</dbReference>
<feature type="binding site" evidence="4">
    <location>
        <begin position="108"/>
        <end position="110"/>
    </location>
    <ligand>
        <name>GTP</name>
        <dbReference type="ChEBI" id="CHEBI:37565"/>
    </ligand>
</feature>
<sequence>MVEVRPQLDTFARIKVVGVGGSGGSALNRMVEAEIRGVEFIAVNTDAQALQQNKAPLKIHIGKVATRGLGAGMSPELGRKAGEETQEELKKHLEGSDMVFITCGLGGGTGTGASPVIADIARRELGALTIAVVTKPFTFEGAQRRAIAEAGFRELAERVDAIITIPNDRLLQIIDKKTTLLEAFAVVDEVLHQGVQGISELITVPGLINLDFADVKAIMQGAGSALMGIGRGSGENRAQIAAKTAIDSPLLEVSIDGAKGILFAVSGSRDLTMHEINEAAQIITKSSDPHAKIIFGAIIDDKLEDEVKITVVATGFAGDEAIFKRPETRERERIIPGFDRIIANPSLEKEEESYREPAFKPVQYNKRAPVLQTQLPVEDDELEIPAFIRKKMQEEG</sequence>
<evidence type="ECO:0000313" key="10">
    <source>
        <dbReference type="Proteomes" id="UP000178315"/>
    </source>
</evidence>
<keyword evidence="4 6" id="KW-0717">Septation</keyword>
<dbReference type="HAMAP" id="MF_00909">
    <property type="entry name" value="FtsZ"/>
    <property type="match status" value="1"/>
</dbReference>
<dbReference type="GO" id="GO:0003924">
    <property type="term" value="F:GTPase activity"/>
    <property type="evidence" value="ECO:0007669"/>
    <property type="project" value="UniProtKB-UniRule"/>
</dbReference>
<dbReference type="NCBIfam" id="TIGR00065">
    <property type="entry name" value="ftsZ"/>
    <property type="match status" value="1"/>
</dbReference>
<gene>
    <name evidence="4" type="primary">ftsZ</name>
    <name evidence="9" type="ORF">A3H61_04620</name>
</gene>
<feature type="domain" description="Tubulin/FtsZ GTPase" evidence="7">
    <location>
        <begin position="13"/>
        <end position="206"/>
    </location>
</feature>
<dbReference type="GO" id="GO:0043093">
    <property type="term" value="P:FtsZ-dependent cytokinesis"/>
    <property type="evidence" value="ECO:0007669"/>
    <property type="project" value="UniProtKB-UniRule"/>
</dbReference>
<comment type="function">
    <text evidence="4 6">Essential cell division protein that forms a contractile ring structure (Z ring) at the future cell division site. The regulation of the ring assembly controls the timing and the location of cell division. One of the functions of the FtsZ ring is to recruit other cell division proteins to the septum to produce a new cell wall between the dividing cells. Binds GTP and shows GTPase activity.</text>
</comment>
<evidence type="ECO:0000256" key="3">
    <source>
        <dbReference type="ARBA" id="ARBA00023134"/>
    </source>
</evidence>
<dbReference type="FunFam" id="3.40.50.1440:FF:000001">
    <property type="entry name" value="Cell division protein FtsZ"/>
    <property type="match status" value="1"/>
</dbReference>
<dbReference type="CDD" id="cd02201">
    <property type="entry name" value="FtsZ_type1"/>
    <property type="match status" value="1"/>
</dbReference>
<dbReference type="Proteomes" id="UP000178315">
    <property type="component" value="Unassembled WGS sequence"/>
</dbReference>
<dbReference type="GO" id="GO:0000917">
    <property type="term" value="P:division septum assembly"/>
    <property type="evidence" value="ECO:0007669"/>
    <property type="project" value="UniProtKB-KW"/>
</dbReference>
<evidence type="ECO:0000256" key="6">
    <source>
        <dbReference type="RuleBase" id="RU000631"/>
    </source>
</evidence>
<reference evidence="9 10" key="1">
    <citation type="journal article" date="2016" name="Nat. Commun.">
        <title>Thousands of microbial genomes shed light on interconnected biogeochemical processes in an aquifer system.</title>
        <authorList>
            <person name="Anantharaman K."/>
            <person name="Brown C.T."/>
            <person name="Hug L.A."/>
            <person name="Sharon I."/>
            <person name="Castelle C.J."/>
            <person name="Probst A.J."/>
            <person name="Thomas B.C."/>
            <person name="Singh A."/>
            <person name="Wilkins M.J."/>
            <person name="Karaoz U."/>
            <person name="Brodie E.L."/>
            <person name="Williams K.H."/>
            <person name="Hubbard S.S."/>
            <person name="Banfield J.F."/>
        </authorList>
    </citation>
    <scope>NUCLEOTIDE SEQUENCE [LARGE SCALE GENOMIC DNA]</scope>
</reference>
<evidence type="ECO:0000259" key="7">
    <source>
        <dbReference type="SMART" id="SM00864"/>
    </source>
</evidence>
<dbReference type="AlphaFoldDB" id="A0A1G2A833"/>
<dbReference type="GO" id="GO:0005525">
    <property type="term" value="F:GTP binding"/>
    <property type="evidence" value="ECO:0007669"/>
    <property type="project" value="UniProtKB-UniRule"/>
</dbReference>
<dbReference type="GO" id="GO:0032153">
    <property type="term" value="C:cell division site"/>
    <property type="evidence" value="ECO:0007669"/>
    <property type="project" value="UniProtKB-UniRule"/>
</dbReference>
<comment type="caution">
    <text evidence="4">Lacks conserved residue(s) required for the propagation of feature annotation.</text>
</comment>
<feature type="binding site" evidence="4">
    <location>
        <position position="144"/>
    </location>
    <ligand>
        <name>GTP</name>
        <dbReference type="ChEBI" id="CHEBI:37565"/>
    </ligand>
</feature>
<evidence type="ECO:0000259" key="8">
    <source>
        <dbReference type="SMART" id="SM00865"/>
    </source>
</evidence>
<dbReference type="SMART" id="SM00864">
    <property type="entry name" value="Tubulin"/>
    <property type="match status" value="1"/>
</dbReference>
<protein>
    <recommendedName>
        <fullName evidence="4 5">Cell division protein FtsZ</fullName>
    </recommendedName>
</protein>
<dbReference type="InterPro" id="IPR000158">
    <property type="entry name" value="Cell_div_FtsZ"/>
</dbReference>
<dbReference type="Pfam" id="PF00091">
    <property type="entry name" value="Tubulin"/>
    <property type="match status" value="1"/>
</dbReference>
<keyword evidence="3 4" id="KW-0342">GTP-binding</keyword>
<dbReference type="PROSITE" id="PS01135">
    <property type="entry name" value="FTSZ_2"/>
    <property type="match status" value="1"/>
</dbReference>
<proteinExistence type="inferred from homology"/>
<keyword evidence="4 6" id="KW-0131">Cell cycle</keyword>
<dbReference type="EMBL" id="MHJU01000022">
    <property type="protein sequence ID" value="OGY72845.1"/>
    <property type="molecule type" value="Genomic_DNA"/>
</dbReference>
<comment type="subcellular location">
    <subcellularLocation>
        <location evidence="4">Cytoplasm</location>
    </subcellularLocation>
    <text evidence="4">Assembles at midcell at the inner surface of the cytoplasmic membrane.</text>
</comment>
<name>A0A1G2A833_9BACT</name>
<evidence type="ECO:0000256" key="5">
    <source>
        <dbReference type="NCBIfam" id="TIGR00065"/>
    </source>
</evidence>
<dbReference type="SMART" id="SM00865">
    <property type="entry name" value="Tubulin_C"/>
    <property type="match status" value="1"/>
</dbReference>
<dbReference type="Gene3D" id="3.40.50.1440">
    <property type="entry name" value="Tubulin/FtsZ, GTPase domain"/>
    <property type="match status" value="1"/>
</dbReference>
<dbReference type="InterPro" id="IPR036525">
    <property type="entry name" value="Tubulin/FtsZ_GTPase_sf"/>
</dbReference>
<dbReference type="PANTHER" id="PTHR30314:SF3">
    <property type="entry name" value="MITOCHONDRIAL DIVISION PROTEIN FSZA"/>
    <property type="match status" value="1"/>
</dbReference>
<dbReference type="InterPro" id="IPR018316">
    <property type="entry name" value="Tubulin/FtsZ_2-layer-sand-dom"/>
</dbReference>
<dbReference type="InterPro" id="IPR024757">
    <property type="entry name" value="FtsZ_C"/>
</dbReference>
<dbReference type="Gene3D" id="3.30.1330.20">
    <property type="entry name" value="Tubulin/FtsZ, C-terminal domain"/>
    <property type="match status" value="1"/>
</dbReference>
<evidence type="ECO:0000256" key="2">
    <source>
        <dbReference type="ARBA" id="ARBA00022741"/>
    </source>
</evidence>
<dbReference type="Pfam" id="PF12327">
    <property type="entry name" value="FtsZ_C"/>
    <property type="match status" value="1"/>
</dbReference>
<comment type="caution">
    <text evidence="9">The sequence shown here is derived from an EMBL/GenBank/DDBJ whole genome shotgun (WGS) entry which is preliminary data.</text>
</comment>
<comment type="similarity">
    <text evidence="1 4 6">Belongs to the FtsZ family.</text>
</comment>
<dbReference type="SUPFAM" id="SSF55307">
    <property type="entry name" value="Tubulin C-terminal domain-like"/>
    <property type="match status" value="1"/>
</dbReference>
<dbReference type="InterPro" id="IPR003008">
    <property type="entry name" value="Tubulin_FtsZ_GTPase"/>
</dbReference>
<keyword evidence="2 4" id="KW-0547">Nucleotide-binding</keyword>
<accession>A0A1G2A833</accession>